<evidence type="ECO:0000256" key="3">
    <source>
        <dbReference type="ARBA" id="ARBA00022962"/>
    </source>
</evidence>
<dbReference type="GO" id="GO:0006529">
    <property type="term" value="P:asparagine biosynthetic process"/>
    <property type="evidence" value="ECO:0007669"/>
    <property type="project" value="UniProtKB-KW"/>
</dbReference>
<feature type="domain" description="Glutamine amidotransferase type-2" evidence="4">
    <location>
        <begin position="2"/>
        <end position="234"/>
    </location>
</feature>
<dbReference type="AlphaFoldDB" id="A0A1D1VEH2"/>
<organism evidence="5 6">
    <name type="scientific">Ramazzottius varieornatus</name>
    <name type="common">Water bear</name>
    <name type="synonym">Tardigrade</name>
    <dbReference type="NCBI Taxonomy" id="947166"/>
    <lineage>
        <taxon>Eukaryota</taxon>
        <taxon>Metazoa</taxon>
        <taxon>Ecdysozoa</taxon>
        <taxon>Tardigrada</taxon>
        <taxon>Eutardigrada</taxon>
        <taxon>Parachela</taxon>
        <taxon>Hypsibioidea</taxon>
        <taxon>Ramazzottiidae</taxon>
        <taxon>Ramazzottius</taxon>
    </lineage>
</organism>
<keyword evidence="2" id="KW-0061">Asparagine biosynthesis</keyword>
<accession>A0A1D1VEH2</accession>
<evidence type="ECO:0000313" key="5">
    <source>
        <dbReference type="EMBL" id="GAU98147.1"/>
    </source>
</evidence>
<dbReference type="OrthoDB" id="10252281at2759"/>
<dbReference type="Proteomes" id="UP000186922">
    <property type="component" value="Unassembled WGS sequence"/>
</dbReference>
<proteinExistence type="predicted"/>
<dbReference type="CDD" id="cd01991">
    <property type="entry name" value="Asn_synthase_B_C"/>
    <property type="match status" value="1"/>
</dbReference>
<dbReference type="GO" id="GO:0004066">
    <property type="term" value="F:asparagine synthase (glutamine-hydrolyzing) activity"/>
    <property type="evidence" value="ECO:0007669"/>
    <property type="project" value="InterPro"/>
</dbReference>
<gene>
    <name evidence="5" type="primary">RvY_09327-1</name>
    <name evidence="5" type="synonym">RvY_09327.1</name>
    <name evidence="5" type="ORF">RvY_09327</name>
</gene>
<name>A0A1D1VEH2_RAMVA</name>
<comment type="caution">
    <text evidence="5">The sequence shown here is derived from an EMBL/GenBank/DDBJ whole genome shotgun (WGS) entry which is preliminary data.</text>
</comment>
<dbReference type="EMBL" id="BDGG01000004">
    <property type="protein sequence ID" value="GAU98147.1"/>
    <property type="molecule type" value="Genomic_DNA"/>
</dbReference>
<dbReference type="PROSITE" id="PS51278">
    <property type="entry name" value="GATASE_TYPE_2"/>
    <property type="match status" value="1"/>
</dbReference>
<dbReference type="Pfam" id="PF13537">
    <property type="entry name" value="GATase_7"/>
    <property type="match status" value="1"/>
</dbReference>
<evidence type="ECO:0000256" key="1">
    <source>
        <dbReference type="ARBA" id="ARBA00022605"/>
    </source>
</evidence>
<evidence type="ECO:0000259" key="4">
    <source>
        <dbReference type="PROSITE" id="PS51278"/>
    </source>
</evidence>
<dbReference type="InterPro" id="IPR014729">
    <property type="entry name" value="Rossmann-like_a/b/a_fold"/>
</dbReference>
<dbReference type="SUPFAM" id="SSF56235">
    <property type="entry name" value="N-terminal nucleophile aminohydrolases (Ntn hydrolases)"/>
    <property type="match status" value="1"/>
</dbReference>
<dbReference type="Gene3D" id="3.40.50.620">
    <property type="entry name" value="HUPs"/>
    <property type="match status" value="1"/>
</dbReference>
<evidence type="ECO:0000256" key="2">
    <source>
        <dbReference type="ARBA" id="ARBA00022888"/>
    </source>
</evidence>
<evidence type="ECO:0000313" key="6">
    <source>
        <dbReference type="Proteomes" id="UP000186922"/>
    </source>
</evidence>
<protein>
    <recommendedName>
        <fullName evidence="4">Glutamine amidotransferase type-2 domain-containing protein</fullName>
    </recommendedName>
</protein>
<keyword evidence="1" id="KW-0028">Amino-acid biosynthesis</keyword>
<dbReference type="SUPFAM" id="SSF52402">
    <property type="entry name" value="Adenine nucleotide alpha hydrolases-like"/>
    <property type="match status" value="1"/>
</dbReference>
<dbReference type="STRING" id="947166.A0A1D1VEH2"/>
<keyword evidence="3" id="KW-0315">Glutamine amidotransferase</keyword>
<dbReference type="Pfam" id="PF00733">
    <property type="entry name" value="Asn_synthase"/>
    <property type="match status" value="1"/>
</dbReference>
<keyword evidence="6" id="KW-1185">Reference proteome</keyword>
<dbReference type="InterPro" id="IPR051857">
    <property type="entry name" value="Asn_synthetase_domain"/>
</dbReference>
<dbReference type="PANTHER" id="PTHR45937:SF1">
    <property type="entry name" value="ASPARAGINE SYNTHETASE DOMAIN-CONTAINING PROTEIN 1"/>
    <property type="match status" value="1"/>
</dbReference>
<dbReference type="InterPro" id="IPR017932">
    <property type="entry name" value="GATase_2_dom"/>
</dbReference>
<dbReference type="Gene3D" id="3.60.20.10">
    <property type="entry name" value="Glutamine Phosphoribosylpyrophosphate, subunit 1, domain 1"/>
    <property type="match status" value="1"/>
</dbReference>
<dbReference type="InterPro" id="IPR029055">
    <property type="entry name" value="Ntn_hydrolases_N"/>
</dbReference>
<dbReference type="PANTHER" id="PTHR45937">
    <property type="entry name" value="ASPARAGINE SYNTHETASE DOMAIN-CONTAINING PROTEIN 1"/>
    <property type="match status" value="1"/>
</dbReference>
<reference evidence="5 6" key="1">
    <citation type="journal article" date="2016" name="Nat. Commun.">
        <title>Extremotolerant tardigrade genome and improved radiotolerance of human cultured cells by tardigrade-unique protein.</title>
        <authorList>
            <person name="Hashimoto T."/>
            <person name="Horikawa D.D."/>
            <person name="Saito Y."/>
            <person name="Kuwahara H."/>
            <person name="Kozuka-Hata H."/>
            <person name="Shin-I T."/>
            <person name="Minakuchi Y."/>
            <person name="Ohishi K."/>
            <person name="Motoyama A."/>
            <person name="Aizu T."/>
            <person name="Enomoto A."/>
            <person name="Kondo K."/>
            <person name="Tanaka S."/>
            <person name="Hara Y."/>
            <person name="Koshikawa S."/>
            <person name="Sagara H."/>
            <person name="Miura T."/>
            <person name="Yokobori S."/>
            <person name="Miyagawa K."/>
            <person name="Suzuki Y."/>
            <person name="Kubo T."/>
            <person name="Oyama M."/>
            <person name="Kohara Y."/>
            <person name="Fujiyama A."/>
            <person name="Arakawa K."/>
            <person name="Katayama T."/>
            <person name="Toyoda A."/>
            <person name="Kunieda T."/>
        </authorList>
    </citation>
    <scope>NUCLEOTIDE SEQUENCE [LARGE SCALE GENOMIC DNA]</scope>
    <source>
        <strain evidence="5 6">YOKOZUNA-1</strain>
    </source>
</reference>
<dbReference type="InterPro" id="IPR001962">
    <property type="entry name" value="Asn_synthase"/>
</dbReference>
<sequence>MCGIFFSVAVVDSPEKPVEPPETTARLLQRRGPDFQSSPSDSILHGFCVSSSVLHVRAETALAKQPVVSEKGDILCWNGEIFQTGSTDLDVSDSDTVFLSDRLCAAAAEEKSGIYRVLSEVKGPFALVYYDRANDTLFFARDRFGRRSLIWMRTETNQFVLCSVLPTELSQAAEVSYGEVCPHGLFSMKIQKSSLSFTFSPWMMTASSESHDLSSELKHFAAHNDLHIFSLTEKREVQSYFSTETVKVAELTITVPDAINLAEIVMMTWVEITEKYPERRLTDCSSKFEWLQEIIGPPAISVLPVVQNFEDHLRKSVERRCRYVISKCKNCGSTCAHSKIAVLFSGGIDSLCVAYLAHSYVFESEPIDLLNVGFHADSQPEKAAIAPDRLTAIAGLEVLRSCCPTRQWNFVEIDVPKSEVDQVRSTHLWKLLTPQTTVLDCSIGTALWFAARGEGKLKTTKTEYYVSPARVVLSGLGADELLGGYSRHRTRLQRDGKAGLLEELNMDIRRIGVRNCGRDDRVISDHGREARYPFLDENLADFLCSLPAALRCNLTLPRGLGDKLLLRLLMLKLGFGPDVVMLEKRAMQFGTRIAKIDQTKKGTDLGACFVSSSDTDFLV</sequence>